<comment type="catalytic activity">
    <reaction evidence="12">
        <text>small RNA 3'-end nucleotide + S-adenosyl-L-methionine = small RNA 3'-end 2'-O-methylnucleotide + S-adenosyl-L-homocysteine + H(+)</text>
        <dbReference type="Rhea" id="RHEA:37887"/>
        <dbReference type="Rhea" id="RHEA-COMP:10415"/>
        <dbReference type="Rhea" id="RHEA-COMP:10416"/>
        <dbReference type="ChEBI" id="CHEBI:15378"/>
        <dbReference type="ChEBI" id="CHEBI:57856"/>
        <dbReference type="ChEBI" id="CHEBI:59789"/>
        <dbReference type="ChEBI" id="CHEBI:74896"/>
        <dbReference type="ChEBI" id="CHEBI:74898"/>
        <dbReference type="EC" id="2.1.1.386"/>
    </reaction>
</comment>
<dbReference type="EC" id="2.1.1.386" evidence="11"/>
<dbReference type="AlphaFoldDB" id="A0A238FLX5"/>
<keyword evidence="8" id="KW-0460">Magnesium</keyword>
<evidence type="ECO:0000313" key="14">
    <source>
        <dbReference type="EMBL" id="SCV74762.1"/>
    </source>
</evidence>
<feature type="compositionally biased region" description="Basic and acidic residues" evidence="13">
    <location>
        <begin position="547"/>
        <end position="558"/>
    </location>
</feature>
<comment type="cofactor">
    <cofactor evidence="1">
        <name>Mg(2+)</name>
        <dbReference type="ChEBI" id="CHEBI:18420"/>
    </cofactor>
</comment>
<evidence type="ECO:0000256" key="9">
    <source>
        <dbReference type="ARBA" id="ARBA00022884"/>
    </source>
</evidence>
<keyword evidence="15" id="KW-1185">Reference proteome</keyword>
<evidence type="ECO:0000313" key="15">
    <source>
        <dbReference type="Proteomes" id="UP000198372"/>
    </source>
</evidence>
<dbReference type="Proteomes" id="UP000198372">
    <property type="component" value="Unassembled WGS sequence"/>
</dbReference>
<name>A0A238FLX5_9BASI</name>
<dbReference type="Gene3D" id="3.40.50.150">
    <property type="entry name" value="Vaccinia Virus protein VP39"/>
    <property type="match status" value="1"/>
</dbReference>
<sequence>MVTNDDEPTPSAVTQPVAAGSNGHSSLSTSPIMSESEVQAQAQAQVEAEAPASSSAGKPRPQQQLTLQPMFHPPLWLARRTACIRALKKEGVRSVVDIGCGAGAVLQMLISPAYHLDSFPDLYAPDPVSHSLSSESRFSSPREAKLEQLRKVPRLNPEEEELHLRRVIGVDVLRSSLQQAARVTDPDGEGASSHASRWEECRVELYEGGLESYNQVFEGVEAMIATEVIEHLPPHLFDKFSKTILGLYQPRLVVVTTPNHEFNPYFIATSKSDEDSNRFPDPTGRTNRVFRDDDHQFEFTIDEFESWAHEVASENDYQVTFTGVGSLSHYYASHAPPYAGIPFPPPSLDAHPACRELASSKSLPLDPSTFYATQIAIFTRVFPNEVERSPRSHKPQPLPFFSSTIESVVETAPAAVVPSGVASPSSTATRPGLNARRPTLSTPHMHLQTHTHPPHPSASKPLRSEKLIDSLKKRFNEHQSSRLTLAQIWSNDQMRIDCGGIVGSLIDALLEKDDEGEWVLEAVVEGDEERGMDALMIEWKAFEPRKEEGDSVWDRAYIEEQEDDEERLGDGHENGRDENDDLEDSDDEEPEFEWEQ</sequence>
<evidence type="ECO:0000256" key="12">
    <source>
        <dbReference type="ARBA" id="ARBA00048418"/>
    </source>
</evidence>
<dbReference type="EMBL" id="FMSP01000023">
    <property type="protein sequence ID" value="SCV74762.1"/>
    <property type="molecule type" value="Genomic_DNA"/>
</dbReference>
<feature type="compositionally biased region" description="Polar residues" evidence="13">
    <location>
        <begin position="22"/>
        <end position="33"/>
    </location>
</feature>
<feature type="compositionally biased region" description="Acidic residues" evidence="13">
    <location>
        <begin position="578"/>
        <end position="596"/>
    </location>
</feature>
<evidence type="ECO:0000256" key="11">
    <source>
        <dbReference type="ARBA" id="ARBA00035025"/>
    </source>
</evidence>
<feature type="compositionally biased region" description="Basic and acidic residues" evidence="13">
    <location>
        <begin position="568"/>
        <end position="577"/>
    </location>
</feature>
<dbReference type="OrthoDB" id="2154311at2759"/>
<dbReference type="InterPro" id="IPR029063">
    <property type="entry name" value="SAM-dependent_MTases_sf"/>
</dbReference>
<keyword evidence="4" id="KW-0489">Methyltransferase</keyword>
<dbReference type="GO" id="GO:0030422">
    <property type="term" value="P:siRNA processing"/>
    <property type="evidence" value="ECO:0007669"/>
    <property type="project" value="TreeGrafter"/>
</dbReference>
<dbReference type="GO" id="GO:0005634">
    <property type="term" value="C:nucleus"/>
    <property type="evidence" value="ECO:0007669"/>
    <property type="project" value="TreeGrafter"/>
</dbReference>
<dbReference type="GO" id="GO:0090486">
    <property type="term" value="F:small RNA 2'-O-methyltransferase activity"/>
    <property type="evidence" value="ECO:0007669"/>
    <property type="project" value="UniProtKB-EC"/>
</dbReference>
<feature type="compositionally biased region" description="Low complexity" evidence="13">
    <location>
        <begin position="34"/>
        <end position="56"/>
    </location>
</feature>
<accession>A0A238FLX5</accession>
<keyword evidence="9" id="KW-0694">RNA-binding</keyword>
<dbReference type="InterPro" id="IPR026610">
    <property type="entry name" value="Hen1"/>
</dbReference>
<evidence type="ECO:0000256" key="8">
    <source>
        <dbReference type="ARBA" id="ARBA00022842"/>
    </source>
</evidence>
<evidence type="ECO:0000256" key="4">
    <source>
        <dbReference type="ARBA" id="ARBA00022603"/>
    </source>
</evidence>
<reference evidence="15" key="1">
    <citation type="submission" date="2016-09" db="EMBL/GenBank/DDBJ databases">
        <authorList>
            <person name="Jeantristanb JTB J.-T."/>
            <person name="Ricardo R."/>
        </authorList>
    </citation>
    <scope>NUCLEOTIDE SEQUENCE [LARGE SCALE GENOMIC DNA]</scope>
</reference>
<evidence type="ECO:0000256" key="7">
    <source>
        <dbReference type="ARBA" id="ARBA00022723"/>
    </source>
</evidence>
<dbReference type="PANTHER" id="PTHR21404">
    <property type="entry name" value="HEN1"/>
    <property type="match status" value="1"/>
</dbReference>
<dbReference type="GO" id="GO:0001510">
    <property type="term" value="P:RNA methylation"/>
    <property type="evidence" value="ECO:0007669"/>
    <property type="project" value="InterPro"/>
</dbReference>
<dbReference type="GO" id="GO:0003723">
    <property type="term" value="F:RNA binding"/>
    <property type="evidence" value="ECO:0007669"/>
    <property type="project" value="UniProtKB-KW"/>
</dbReference>
<comment type="similarity">
    <text evidence="2">Belongs to the methyltransferase superfamily. HEN1 family.</text>
</comment>
<evidence type="ECO:0000256" key="10">
    <source>
        <dbReference type="ARBA" id="ARBA00023158"/>
    </source>
</evidence>
<dbReference type="STRING" id="269621.A0A238FLX5"/>
<keyword evidence="7" id="KW-0479">Metal-binding</keyword>
<feature type="compositionally biased region" description="Low complexity" evidence="13">
    <location>
        <begin position="417"/>
        <end position="429"/>
    </location>
</feature>
<evidence type="ECO:0000256" key="13">
    <source>
        <dbReference type="SAM" id="MobiDB-lite"/>
    </source>
</evidence>
<dbReference type="SUPFAM" id="SSF53335">
    <property type="entry name" value="S-adenosyl-L-methionine-dependent methyltransferases"/>
    <property type="match status" value="1"/>
</dbReference>
<evidence type="ECO:0000256" key="6">
    <source>
        <dbReference type="ARBA" id="ARBA00022691"/>
    </source>
</evidence>
<dbReference type="GO" id="GO:0046872">
    <property type="term" value="F:metal ion binding"/>
    <property type="evidence" value="ECO:0007669"/>
    <property type="project" value="UniProtKB-KW"/>
</dbReference>
<feature type="region of interest" description="Disordered" evidence="13">
    <location>
        <begin position="1"/>
        <end position="63"/>
    </location>
</feature>
<feature type="region of interest" description="Disordered" evidence="13">
    <location>
        <begin position="547"/>
        <end position="596"/>
    </location>
</feature>
<dbReference type="GO" id="GO:0005737">
    <property type="term" value="C:cytoplasm"/>
    <property type="evidence" value="ECO:0007669"/>
    <property type="project" value="TreeGrafter"/>
</dbReference>
<evidence type="ECO:0000256" key="2">
    <source>
        <dbReference type="ARBA" id="ARBA00009026"/>
    </source>
</evidence>
<keyword evidence="10" id="KW-0943">RNA-mediated gene silencing</keyword>
<dbReference type="PANTHER" id="PTHR21404:SF3">
    <property type="entry name" value="SMALL RNA 2'-O-METHYLTRANSFERASE"/>
    <property type="match status" value="1"/>
</dbReference>
<feature type="region of interest" description="Disordered" evidence="13">
    <location>
        <begin position="417"/>
        <end position="462"/>
    </location>
</feature>
<evidence type="ECO:0000256" key="5">
    <source>
        <dbReference type="ARBA" id="ARBA00022679"/>
    </source>
</evidence>
<proteinExistence type="inferred from homology"/>
<protein>
    <recommendedName>
        <fullName evidence="3">Small RNA 2'-O-methyltransferase</fullName>
        <ecNumber evidence="11">2.1.1.386</ecNumber>
    </recommendedName>
</protein>
<keyword evidence="6" id="KW-0949">S-adenosyl-L-methionine</keyword>
<keyword evidence="5" id="KW-0808">Transferase</keyword>
<gene>
    <name evidence="14" type="ORF">BQ2448_7791</name>
</gene>
<evidence type="ECO:0000256" key="3">
    <source>
        <dbReference type="ARBA" id="ARBA00021330"/>
    </source>
</evidence>
<organism evidence="14 15">
    <name type="scientific">Microbotryum intermedium</name>
    <dbReference type="NCBI Taxonomy" id="269621"/>
    <lineage>
        <taxon>Eukaryota</taxon>
        <taxon>Fungi</taxon>
        <taxon>Dikarya</taxon>
        <taxon>Basidiomycota</taxon>
        <taxon>Pucciniomycotina</taxon>
        <taxon>Microbotryomycetes</taxon>
        <taxon>Microbotryales</taxon>
        <taxon>Microbotryaceae</taxon>
        <taxon>Microbotryum</taxon>
    </lineage>
</organism>
<evidence type="ECO:0000256" key="1">
    <source>
        <dbReference type="ARBA" id="ARBA00001946"/>
    </source>
</evidence>